<comment type="caution">
    <text evidence="2">The sequence shown here is derived from an EMBL/GenBank/DDBJ whole genome shotgun (WGS) entry which is preliminary data.</text>
</comment>
<dbReference type="AlphaFoldDB" id="A0A2C6L7M4"/>
<name>A0A2C6L7M4_9APIC</name>
<dbReference type="EMBL" id="MIGC01001195">
    <property type="protein sequence ID" value="PHJ23344.1"/>
    <property type="molecule type" value="Genomic_DNA"/>
</dbReference>
<reference evidence="2 3" key="1">
    <citation type="journal article" date="2017" name="Int. J. Parasitol.">
        <title>The genome of the protozoan parasite Cystoisospora suis and a reverse vaccinology approach to identify vaccine candidates.</title>
        <authorList>
            <person name="Palmieri N."/>
            <person name="Shrestha A."/>
            <person name="Ruttkowski B."/>
            <person name="Beck T."/>
            <person name="Vogl C."/>
            <person name="Tomley F."/>
            <person name="Blake D.P."/>
            <person name="Joachim A."/>
        </authorList>
    </citation>
    <scope>NUCLEOTIDE SEQUENCE [LARGE SCALE GENOMIC DNA]</scope>
    <source>
        <strain evidence="2 3">Wien I</strain>
    </source>
</reference>
<proteinExistence type="predicted"/>
<dbReference type="OrthoDB" id="332268at2759"/>
<feature type="compositionally biased region" description="Low complexity" evidence="1">
    <location>
        <begin position="35"/>
        <end position="46"/>
    </location>
</feature>
<evidence type="ECO:0000256" key="1">
    <source>
        <dbReference type="SAM" id="MobiDB-lite"/>
    </source>
</evidence>
<dbReference type="Proteomes" id="UP000221165">
    <property type="component" value="Unassembled WGS sequence"/>
</dbReference>
<dbReference type="RefSeq" id="XP_067925020.1">
    <property type="nucleotide sequence ID" value="XM_068063006.1"/>
</dbReference>
<keyword evidence="3" id="KW-1185">Reference proteome</keyword>
<protein>
    <submittedName>
        <fullName evidence="2">Uncharacterized protein</fullName>
    </submittedName>
</protein>
<gene>
    <name evidence="2" type="ORF">CSUI_002807</name>
</gene>
<evidence type="ECO:0000313" key="3">
    <source>
        <dbReference type="Proteomes" id="UP000221165"/>
    </source>
</evidence>
<sequence>KATPVQYAAPSKKWRRLSALAETSQNEEAQSQSGDASEIAADASVSESEESAVRSETISEAAEAVDVDSQTETEDERDLKKRTATYVVPMVPVAKAAPLCTTGKSCPSLYHAGCVGSVCGRYLDDIKESQMDESEATLSA</sequence>
<feature type="non-terminal residue" evidence="2">
    <location>
        <position position="1"/>
    </location>
</feature>
<feature type="region of interest" description="Disordered" evidence="1">
    <location>
        <begin position="19"/>
        <end position="80"/>
    </location>
</feature>
<organism evidence="2 3">
    <name type="scientific">Cystoisospora suis</name>
    <dbReference type="NCBI Taxonomy" id="483139"/>
    <lineage>
        <taxon>Eukaryota</taxon>
        <taxon>Sar</taxon>
        <taxon>Alveolata</taxon>
        <taxon>Apicomplexa</taxon>
        <taxon>Conoidasida</taxon>
        <taxon>Coccidia</taxon>
        <taxon>Eucoccidiorida</taxon>
        <taxon>Eimeriorina</taxon>
        <taxon>Sarcocystidae</taxon>
        <taxon>Cystoisospora</taxon>
    </lineage>
</organism>
<evidence type="ECO:0000313" key="2">
    <source>
        <dbReference type="EMBL" id="PHJ23344.1"/>
    </source>
</evidence>
<feature type="compositionally biased region" description="Polar residues" evidence="1">
    <location>
        <begin position="21"/>
        <end position="34"/>
    </location>
</feature>
<dbReference type="VEuPathDB" id="ToxoDB:CSUI_002807"/>
<dbReference type="GeneID" id="94426217"/>
<accession>A0A2C6L7M4</accession>
<feature type="compositionally biased region" description="Acidic residues" evidence="1">
    <location>
        <begin position="63"/>
        <end position="76"/>
    </location>
</feature>